<evidence type="ECO:0000256" key="3">
    <source>
        <dbReference type="SAM" id="Phobius"/>
    </source>
</evidence>
<dbReference type="InterPro" id="IPR050491">
    <property type="entry name" value="AmpC-like"/>
</dbReference>
<protein>
    <submittedName>
        <fullName evidence="5">Serine hydrolase domain-containing protein</fullName>
        <ecNumber evidence="5">3.1.1.103</ecNumber>
    </submittedName>
</protein>
<evidence type="ECO:0000313" key="5">
    <source>
        <dbReference type="EMBL" id="MDQ7175708.1"/>
    </source>
</evidence>
<name>A0ABD5AWG1_STACR</name>
<reference evidence="5 6" key="1">
    <citation type="submission" date="2023-08" db="EMBL/GenBank/DDBJ databases">
        <title>Whole genome sequencing of Staphylococcus chromogenes NNSch 2386.</title>
        <authorList>
            <person name="Kropotov V.S."/>
            <person name="Boriskina E.V."/>
            <person name="Gordinskaya N.A."/>
            <person name="Shkurkina I.S."/>
            <person name="Kryazhev D.V."/>
            <person name="Alekseeva A.E."/>
            <person name="Makhova M.A."/>
        </authorList>
    </citation>
    <scope>NUCLEOTIDE SEQUENCE [LARGE SCALE GENOMIC DNA]</scope>
    <source>
        <strain evidence="5 6">NNSch 2386</strain>
    </source>
</reference>
<dbReference type="Proteomes" id="UP001240157">
    <property type="component" value="Unassembled WGS sequence"/>
</dbReference>
<dbReference type="PANTHER" id="PTHR46825">
    <property type="entry name" value="D-ALANYL-D-ALANINE-CARBOXYPEPTIDASE/ENDOPEPTIDASE AMPH"/>
    <property type="match status" value="1"/>
</dbReference>
<keyword evidence="5" id="KW-0378">Hydrolase</keyword>
<comment type="caution">
    <text evidence="5">The sequence shown here is derived from an EMBL/GenBank/DDBJ whole genome shotgun (WGS) entry which is preliminary data.</text>
</comment>
<keyword evidence="3" id="KW-0812">Transmembrane</keyword>
<dbReference type="InterPro" id="IPR012338">
    <property type="entry name" value="Beta-lactam/transpept-like"/>
</dbReference>
<evidence type="ECO:0000256" key="2">
    <source>
        <dbReference type="ARBA" id="ARBA00023136"/>
    </source>
</evidence>
<accession>A0ABD5AWG1</accession>
<gene>
    <name evidence="5" type="ORF">RCF65_06860</name>
</gene>
<dbReference type="PANTHER" id="PTHR46825:SF11">
    <property type="entry name" value="PENICILLIN-BINDING PROTEIN 4"/>
    <property type="match status" value="1"/>
</dbReference>
<dbReference type="Pfam" id="PF00144">
    <property type="entry name" value="Beta-lactamase"/>
    <property type="match status" value="1"/>
</dbReference>
<keyword evidence="2 3" id="KW-0472">Membrane</keyword>
<dbReference type="InterPro" id="IPR001466">
    <property type="entry name" value="Beta-lactam-related"/>
</dbReference>
<dbReference type="EMBL" id="JAVGJF010000036">
    <property type="protein sequence ID" value="MDQ7175708.1"/>
    <property type="molecule type" value="Genomic_DNA"/>
</dbReference>
<feature type="transmembrane region" description="Helical" evidence="3">
    <location>
        <begin position="21"/>
        <end position="43"/>
    </location>
</feature>
<evidence type="ECO:0000256" key="1">
    <source>
        <dbReference type="ARBA" id="ARBA00004370"/>
    </source>
</evidence>
<dbReference type="AlphaFoldDB" id="A0ABD5AWG1"/>
<comment type="subcellular location">
    <subcellularLocation>
        <location evidence="1">Membrane</location>
    </subcellularLocation>
</comment>
<dbReference type="EC" id="3.1.1.103" evidence="5"/>
<dbReference type="GO" id="GO:0016787">
    <property type="term" value="F:hydrolase activity"/>
    <property type="evidence" value="ECO:0007669"/>
    <property type="project" value="UniProtKB-KW"/>
</dbReference>
<sequence length="403" mass="47051">MMKCYRIIEKGNKKVNKQRKSLIMNIIVGCIALAILLGSVSVYRHLKKRHEQEWANLQTSQQDKPAAHVTDIPGLKTVMDAHNPVYPQIDCYLERENFNGSIAIYDNGHLKMNKGYGFQDIESGKTNDANTLFLIGSAQKFFTGIMLKKLEIEGKVNINAPVTQYLPQFKTKKPITLKDLMLHQSGLYKYKGSKNRLNLDEAVTAIQKKGINRKYYHKHFYNDANYLVLAKVIEKVTHQSYTENYYKHFGSPLNLKHSAFFNDVRYQEDMAKGYKRNKNVPVFTPTLFLDQYYGAGNLYMSTHDMGLVVRNLQMNRMFPENVTQPYIHEINTARYPENYRYGFYAFPGYNRINGVFYGQTFTTYFNDRYIVVIATNYENNKPNLLENKMKHIYFNMLKQPKTR</sequence>
<keyword evidence="3" id="KW-1133">Transmembrane helix</keyword>
<proteinExistence type="predicted"/>
<evidence type="ECO:0000313" key="6">
    <source>
        <dbReference type="Proteomes" id="UP001240157"/>
    </source>
</evidence>
<dbReference type="GO" id="GO:0016020">
    <property type="term" value="C:membrane"/>
    <property type="evidence" value="ECO:0007669"/>
    <property type="project" value="UniProtKB-SubCell"/>
</dbReference>
<dbReference type="Gene3D" id="3.40.710.10">
    <property type="entry name" value="DD-peptidase/beta-lactamase superfamily"/>
    <property type="match status" value="1"/>
</dbReference>
<evidence type="ECO:0000259" key="4">
    <source>
        <dbReference type="Pfam" id="PF00144"/>
    </source>
</evidence>
<feature type="domain" description="Beta-lactamase-related" evidence="4">
    <location>
        <begin position="100"/>
        <end position="382"/>
    </location>
</feature>
<organism evidence="5 6">
    <name type="scientific">Staphylococcus chromogenes</name>
    <name type="common">Staphylococcus hyicus subsp. chromogenes</name>
    <dbReference type="NCBI Taxonomy" id="46126"/>
    <lineage>
        <taxon>Bacteria</taxon>
        <taxon>Bacillati</taxon>
        <taxon>Bacillota</taxon>
        <taxon>Bacilli</taxon>
        <taxon>Bacillales</taxon>
        <taxon>Staphylococcaceae</taxon>
        <taxon>Staphylococcus</taxon>
    </lineage>
</organism>
<dbReference type="SUPFAM" id="SSF56601">
    <property type="entry name" value="beta-lactamase/transpeptidase-like"/>
    <property type="match status" value="1"/>
</dbReference>